<dbReference type="EMBL" id="CP000284">
    <property type="protein sequence ID" value="ABE50061.1"/>
    <property type="molecule type" value="Genomic_DNA"/>
</dbReference>
<sequence>MKPTKTLSLLTATLLLAACSVAPVYEKPQVVTPVQFKEASLSATGEQSGQWKTAEPAELNHRGQWWQVFNDLTLDNLEDEALAANQNLQAATARLAQSRALFKDERSNRYPQLSGGISPGHQRISPDAQRTGNGSEQTLWRAQAQFAYEADLFGRVSSLVNAAQADAEQSVALLRSVLLSLQADVAQQYFTIRELDAERVIYQHTVKLREQTVQLTQHRYDAGDISELELARAKSELAAARSEELGVTRRRAIAEHALAILLGKSPTEFSLAALPLQRISINVPAGLPSSLLERRSDIAAAERAMAAANARIGVAKAAYFPRLNITGALGYESSELGSLFEWSNRTFLLGPLIGTMLSMPIFDGGRREAGLERARAVYEEDVAKYRQTVLNAFGEVEDNLASLRILDNQSEVQDTAVASSQRASHLAQSRYREGLVSYLEVIDADRTLLQQKRVTVQLDGERARATVNLIRALGGSWEGAPLVASK</sequence>
<organism evidence="4 5">
    <name type="scientific">Methylobacillus flagellatus (strain ATCC 51484 / DSM 6875 / VKM B-1610 / KT)</name>
    <dbReference type="NCBI Taxonomy" id="265072"/>
    <lineage>
        <taxon>Bacteria</taxon>
        <taxon>Pseudomonadati</taxon>
        <taxon>Pseudomonadota</taxon>
        <taxon>Betaproteobacteria</taxon>
        <taxon>Nitrosomonadales</taxon>
        <taxon>Methylophilaceae</taxon>
        <taxon>Methylobacillus</taxon>
    </lineage>
</organism>
<dbReference type="HOGENOM" id="CLU_012817_13_1_4"/>
<feature type="signal peptide" evidence="2">
    <location>
        <begin position="1"/>
        <end position="22"/>
    </location>
</feature>
<dbReference type="SUPFAM" id="SSF56954">
    <property type="entry name" value="Outer membrane efflux proteins (OEP)"/>
    <property type="match status" value="1"/>
</dbReference>
<dbReference type="InterPro" id="IPR010131">
    <property type="entry name" value="MdtP/NodT-like"/>
</dbReference>
<comment type="similarity">
    <text evidence="1 2">Belongs to the outer membrane factor (OMF) (TC 1.B.17) family.</text>
</comment>
<dbReference type="Gene3D" id="2.20.200.10">
    <property type="entry name" value="Outer membrane efflux proteins (OEP)"/>
    <property type="match status" value="1"/>
</dbReference>
<dbReference type="eggNOG" id="COG1538">
    <property type="taxonomic scope" value="Bacteria"/>
</dbReference>
<dbReference type="GO" id="GO:0005886">
    <property type="term" value="C:plasma membrane"/>
    <property type="evidence" value="ECO:0007669"/>
    <property type="project" value="UniProtKB-SubCell"/>
</dbReference>
<name>Q1H0C6_METFK</name>
<evidence type="ECO:0000313" key="4">
    <source>
        <dbReference type="EMBL" id="ABE50061.1"/>
    </source>
</evidence>
<keyword evidence="2" id="KW-0732">Signal</keyword>
<dbReference type="KEGG" id="mfa:Mfla_1794"/>
<feature type="chain" id="PRO_5001442059" evidence="2">
    <location>
        <begin position="23"/>
        <end position="486"/>
    </location>
</feature>
<evidence type="ECO:0000313" key="5">
    <source>
        <dbReference type="Proteomes" id="UP000002440"/>
    </source>
</evidence>
<accession>Q1H0C6</accession>
<dbReference type="PANTHER" id="PTHR30203:SF33">
    <property type="entry name" value="BLR4455 PROTEIN"/>
    <property type="match status" value="1"/>
</dbReference>
<keyword evidence="2 4" id="KW-0449">Lipoprotein</keyword>
<keyword evidence="5" id="KW-1185">Reference proteome</keyword>
<dbReference type="AlphaFoldDB" id="Q1H0C6"/>
<dbReference type="NCBIfam" id="TIGR01845">
    <property type="entry name" value="outer_NodT"/>
    <property type="match status" value="1"/>
</dbReference>
<feature type="region of interest" description="Disordered" evidence="3">
    <location>
        <begin position="111"/>
        <end position="133"/>
    </location>
</feature>
<proteinExistence type="inferred from homology"/>
<dbReference type="PANTHER" id="PTHR30203">
    <property type="entry name" value="OUTER MEMBRANE CATION EFFLUX PROTEIN"/>
    <property type="match status" value="1"/>
</dbReference>
<gene>
    <name evidence="4" type="ordered locus">Mfla_1794</name>
</gene>
<dbReference type="PROSITE" id="PS51257">
    <property type="entry name" value="PROKAR_LIPOPROTEIN"/>
    <property type="match status" value="1"/>
</dbReference>
<protein>
    <submittedName>
        <fullName evidence="4">RND efflux system, outer membrane lipoprotein, NodT</fullName>
    </submittedName>
</protein>
<evidence type="ECO:0000256" key="1">
    <source>
        <dbReference type="ARBA" id="ARBA00007613"/>
    </source>
</evidence>
<dbReference type="STRING" id="265072.Mfla_1794"/>
<dbReference type="Gene3D" id="1.20.1600.10">
    <property type="entry name" value="Outer membrane efflux proteins (OEP)"/>
    <property type="match status" value="1"/>
</dbReference>
<evidence type="ECO:0000256" key="3">
    <source>
        <dbReference type="SAM" id="MobiDB-lite"/>
    </source>
</evidence>
<dbReference type="InterPro" id="IPR003423">
    <property type="entry name" value="OMP_efflux"/>
</dbReference>
<keyword evidence="2" id="KW-1134">Transmembrane beta strand</keyword>
<dbReference type="OrthoDB" id="9770517at2"/>
<dbReference type="Pfam" id="PF02321">
    <property type="entry name" value="OEP"/>
    <property type="match status" value="2"/>
</dbReference>
<reference evidence="4 5" key="1">
    <citation type="submission" date="2006-03" db="EMBL/GenBank/DDBJ databases">
        <title>Complete sequence of Methylobacillus flagellatus KT.</title>
        <authorList>
            <consortium name="US DOE Joint Genome Institute"/>
            <person name="Copeland A."/>
            <person name="Lucas S."/>
            <person name="Lapidus A."/>
            <person name="Barry K."/>
            <person name="Detter J.C."/>
            <person name="Glavina del Rio T."/>
            <person name="Hammon N."/>
            <person name="Israni S."/>
            <person name="Dalin E."/>
            <person name="Tice H."/>
            <person name="Pitluck S."/>
            <person name="Brettin T."/>
            <person name="Bruce D."/>
            <person name="Han C."/>
            <person name="Tapia R."/>
            <person name="Saunders E."/>
            <person name="Gilna P."/>
            <person name="Schmutz J."/>
            <person name="Larimer F."/>
            <person name="Land M."/>
            <person name="Kyrpides N."/>
            <person name="Anderson I."/>
            <person name="Richardson P."/>
        </authorList>
    </citation>
    <scope>NUCLEOTIDE SEQUENCE [LARGE SCALE GENOMIC DNA]</scope>
    <source>
        <strain evidence="5">KT / ATCC 51484 / DSM 6875</strain>
    </source>
</reference>
<keyword evidence="2" id="KW-0812">Transmembrane</keyword>
<evidence type="ECO:0000256" key="2">
    <source>
        <dbReference type="RuleBase" id="RU362097"/>
    </source>
</evidence>
<dbReference type="RefSeq" id="WP_011480015.1">
    <property type="nucleotide sequence ID" value="NC_007947.1"/>
</dbReference>
<dbReference type="Proteomes" id="UP000002440">
    <property type="component" value="Chromosome"/>
</dbReference>
<keyword evidence="2" id="KW-0564">Palmitate</keyword>
<comment type="subcellular location">
    <subcellularLocation>
        <location evidence="2">Cell membrane</location>
        <topology evidence="2">Lipid-anchor</topology>
    </subcellularLocation>
</comment>
<dbReference type="GO" id="GO:0015562">
    <property type="term" value="F:efflux transmembrane transporter activity"/>
    <property type="evidence" value="ECO:0007669"/>
    <property type="project" value="InterPro"/>
</dbReference>
<keyword evidence="2" id="KW-0472">Membrane</keyword>